<feature type="coiled-coil region" evidence="2">
    <location>
        <begin position="65"/>
        <end position="99"/>
    </location>
</feature>
<dbReference type="InterPro" id="IPR049270">
    <property type="entry name" value="CFAP58_CC"/>
</dbReference>
<evidence type="ECO:0000313" key="5">
    <source>
        <dbReference type="EMBL" id="PNR52773.1"/>
    </source>
</evidence>
<evidence type="ECO:0000313" key="6">
    <source>
        <dbReference type="EnsemblPlants" id="Pp3c6_18570V3.1"/>
    </source>
</evidence>
<dbReference type="EnsemblPlants" id="Pp3c6_18570V3.1">
    <property type="protein sequence ID" value="Pp3c6_18570V3.1"/>
    <property type="gene ID" value="Pp3c6_18570"/>
</dbReference>
<protein>
    <recommendedName>
        <fullName evidence="4">Cilia- and flagella-associated protein 58 central coiled coil domain-containing protein</fullName>
    </recommendedName>
</protein>
<evidence type="ECO:0000256" key="2">
    <source>
        <dbReference type="SAM" id="Coils"/>
    </source>
</evidence>
<dbReference type="InParanoid" id="A0A2K1KG79"/>
<reference evidence="5 7" key="1">
    <citation type="journal article" date="2008" name="Science">
        <title>The Physcomitrella genome reveals evolutionary insights into the conquest of land by plants.</title>
        <authorList>
            <person name="Rensing S."/>
            <person name="Lang D."/>
            <person name="Zimmer A."/>
            <person name="Terry A."/>
            <person name="Salamov A."/>
            <person name="Shapiro H."/>
            <person name="Nishiyama T."/>
            <person name="Perroud P.-F."/>
            <person name="Lindquist E."/>
            <person name="Kamisugi Y."/>
            <person name="Tanahashi T."/>
            <person name="Sakakibara K."/>
            <person name="Fujita T."/>
            <person name="Oishi K."/>
            <person name="Shin-I T."/>
            <person name="Kuroki Y."/>
            <person name="Toyoda A."/>
            <person name="Suzuki Y."/>
            <person name="Hashimoto A."/>
            <person name="Yamaguchi K."/>
            <person name="Sugano A."/>
            <person name="Kohara Y."/>
            <person name="Fujiyama A."/>
            <person name="Anterola A."/>
            <person name="Aoki S."/>
            <person name="Ashton N."/>
            <person name="Barbazuk W.B."/>
            <person name="Barker E."/>
            <person name="Bennetzen J."/>
            <person name="Bezanilla M."/>
            <person name="Blankenship R."/>
            <person name="Cho S.H."/>
            <person name="Dutcher S."/>
            <person name="Estelle M."/>
            <person name="Fawcett J.A."/>
            <person name="Gundlach H."/>
            <person name="Hanada K."/>
            <person name="Heyl A."/>
            <person name="Hicks K.A."/>
            <person name="Hugh J."/>
            <person name="Lohr M."/>
            <person name="Mayer K."/>
            <person name="Melkozernov A."/>
            <person name="Murata T."/>
            <person name="Nelson D."/>
            <person name="Pils B."/>
            <person name="Prigge M."/>
            <person name="Reiss B."/>
            <person name="Renner T."/>
            <person name="Rombauts S."/>
            <person name="Rushton P."/>
            <person name="Sanderfoot A."/>
            <person name="Schween G."/>
            <person name="Shiu S.-H."/>
            <person name="Stueber K."/>
            <person name="Theodoulou F.L."/>
            <person name="Tu H."/>
            <person name="Van de Peer Y."/>
            <person name="Verrier P.J."/>
            <person name="Waters E."/>
            <person name="Wood A."/>
            <person name="Yang L."/>
            <person name="Cove D."/>
            <person name="Cuming A."/>
            <person name="Hasebe M."/>
            <person name="Lucas S."/>
            <person name="Mishler D.B."/>
            <person name="Reski R."/>
            <person name="Grigoriev I."/>
            <person name="Quatrano R.S."/>
            <person name="Boore J.L."/>
        </authorList>
    </citation>
    <scope>NUCLEOTIDE SEQUENCE [LARGE SCALE GENOMIC DNA]</scope>
    <source>
        <strain evidence="6 7">cv. Gransden 2004</strain>
    </source>
</reference>
<dbReference type="PaxDb" id="3218-PP1S14_122V6.1"/>
<feature type="compositionally biased region" description="Polar residues" evidence="3">
    <location>
        <begin position="654"/>
        <end position="669"/>
    </location>
</feature>
<dbReference type="Gramene" id="Pp3c6_18570V3.1">
    <property type="protein sequence ID" value="Pp3c6_18570V3.1"/>
    <property type="gene ID" value="Pp3c6_18570"/>
</dbReference>
<keyword evidence="1 2" id="KW-0175">Coiled coil</keyword>
<keyword evidence="7" id="KW-1185">Reference proteome</keyword>
<name>A0A2K1KG79_PHYPA</name>
<accession>A0A2K1KG79</accession>
<feature type="domain" description="Cilia- and flagella-associated protein 58 central coiled coil" evidence="4">
    <location>
        <begin position="128"/>
        <end position="383"/>
    </location>
</feature>
<feature type="region of interest" description="Disordered" evidence="3">
    <location>
        <begin position="632"/>
        <end position="669"/>
    </location>
</feature>
<dbReference type="GO" id="GO:0005856">
    <property type="term" value="C:cytoskeleton"/>
    <property type="evidence" value="ECO:0000318"/>
    <property type="project" value="GO_Central"/>
</dbReference>
<sequence>MSLVLTKDLETAKADAENHLNDQMYLDLQLMGKLSDLKYAQELHSRSLRQRDRDHTRLQQVHQALESLQASIPSYSQEKKNAQKEFISAEEESIKQEELVVGIRGEVDFMMRSLRKSELLGDNILKQVRQCNQRVEVLEKELIKCAAEDHSNQKRYNHLKLTCERFQRVVSEKHMMWKKTLKTIETQKSYHKGFLKREEQLNKEYQANILLYNDIRSQRNKYLRLVDESNVKLMEMEDKINPAQKQAEYLHDDVTHKMKIFNRLHKHVLDSQQACGCVKIDINKCFIVLAQKKFIARELKLERKRLKESLQKNVIAQKKMQALYAVHIKDRNKYGLNVIDRNDELTILYEKANVQADLMKFSELDHLRRLGEIALLRRECKSVAADIATEKRITPDPTALYEEFRSLKKQVHKAQVKLAQLSDLCENPLEKTKRWRQLKGHDHKPMDLERKARITQAFINQKENQATEKDIILEELTELLETSTIQGALKLVKGIELSKKLNDTVRQRITTSRAVVATISELALVQAKAMAMSREKEDAWNQLDEAQLRLAAGEPPTEAAARELAFKKRESAVVRKIESQRQALQQEERDYQEALHHPSIGKRPKTTPNVTSRAEKRPNVYLGGPHGLPQPFPVHLPFRPSTGGSVLRHFRKPSSASTGLRRSLVATKS</sequence>
<feature type="region of interest" description="Disordered" evidence="3">
    <location>
        <begin position="584"/>
        <end position="619"/>
    </location>
</feature>
<feature type="compositionally biased region" description="Basic and acidic residues" evidence="3">
    <location>
        <begin position="586"/>
        <end position="596"/>
    </location>
</feature>
<evidence type="ECO:0000259" key="4">
    <source>
        <dbReference type="Pfam" id="PF21771"/>
    </source>
</evidence>
<evidence type="ECO:0000256" key="3">
    <source>
        <dbReference type="SAM" id="MobiDB-lite"/>
    </source>
</evidence>
<dbReference type="PANTHER" id="PTHR32083">
    <property type="entry name" value="CILIA AND FLAGELLA-ASSOCIATED PROTEIN 58-RELATED"/>
    <property type="match status" value="1"/>
</dbReference>
<gene>
    <name evidence="5" type="ORF">PHYPA_009148</name>
</gene>
<dbReference type="AlphaFoldDB" id="A0A2K1KG79"/>
<evidence type="ECO:0000313" key="7">
    <source>
        <dbReference type="Proteomes" id="UP000006727"/>
    </source>
</evidence>
<dbReference type="PANTHER" id="PTHR32083:SF34">
    <property type="entry name" value="COILED-COIL DOMAIN-CONTAINING PROTEIN 146"/>
    <property type="match status" value="1"/>
</dbReference>
<dbReference type="STRING" id="3218.A0A2K1KG79"/>
<reference evidence="6" key="3">
    <citation type="submission" date="2020-12" db="UniProtKB">
        <authorList>
            <consortium name="EnsemblPlants"/>
        </authorList>
    </citation>
    <scope>IDENTIFICATION</scope>
</reference>
<proteinExistence type="predicted"/>
<dbReference type="Proteomes" id="UP000006727">
    <property type="component" value="Chromosome 6"/>
</dbReference>
<dbReference type="Pfam" id="PF21771">
    <property type="entry name" value="CFAP58_CC"/>
    <property type="match status" value="1"/>
</dbReference>
<dbReference type="EMBL" id="ABEU02000006">
    <property type="protein sequence ID" value="PNR52773.1"/>
    <property type="molecule type" value="Genomic_DNA"/>
</dbReference>
<reference evidence="5 7" key="2">
    <citation type="journal article" date="2018" name="Plant J.">
        <title>The Physcomitrella patens chromosome-scale assembly reveals moss genome structure and evolution.</title>
        <authorList>
            <person name="Lang D."/>
            <person name="Ullrich K.K."/>
            <person name="Murat F."/>
            <person name="Fuchs J."/>
            <person name="Jenkins J."/>
            <person name="Haas F.B."/>
            <person name="Piednoel M."/>
            <person name="Gundlach H."/>
            <person name="Van Bel M."/>
            <person name="Meyberg R."/>
            <person name="Vives C."/>
            <person name="Morata J."/>
            <person name="Symeonidi A."/>
            <person name="Hiss M."/>
            <person name="Muchero W."/>
            <person name="Kamisugi Y."/>
            <person name="Saleh O."/>
            <person name="Blanc G."/>
            <person name="Decker E.L."/>
            <person name="van Gessel N."/>
            <person name="Grimwood J."/>
            <person name="Hayes R.D."/>
            <person name="Graham S.W."/>
            <person name="Gunter L.E."/>
            <person name="McDaniel S.F."/>
            <person name="Hoernstein S.N.W."/>
            <person name="Larsson A."/>
            <person name="Li F.W."/>
            <person name="Perroud P.F."/>
            <person name="Phillips J."/>
            <person name="Ranjan P."/>
            <person name="Rokshar D.S."/>
            <person name="Rothfels C.J."/>
            <person name="Schneider L."/>
            <person name="Shu S."/>
            <person name="Stevenson D.W."/>
            <person name="Thummler F."/>
            <person name="Tillich M."/>
            <person name="Villarreal Aguilar J.C."/>
            <person name="Widiez T."/>
            <person name="Wong G.K."/>
            <person name="Wymore A."/>
            <person name="Zhang Y."/>
            <person name="Zimmer A.D."/>
            <person name="Quatrano R.S."/>
            <person name="Mayer K.F.X."/>
            <person name="Goodstein D."/>
            <person name="Casacuberta J.M."/>
            <person name="Vandepoele K."/>
            <person name="Reski R."/>
            <person name="Cuming A.C."/>
            <person name="Tuskan G.A."/>
            <person name="Maumus F."/>
            <person name="Salse J."/>
            <person name="Schmutz J."/>
            <person name="Rensing S.A."/>
        </authorList>
    </citation>
    <scope>NUCLEOTIDE SEQUENCE [LARGE SCALE GENOMIC DNA]</scope>
    <source>
        <strain evidence="6 7">cv. Gransden 2004</strain>
    </source>
</reference>
<organism evidence="5">
    <name type="scientific">Physcomitrium patens</name>
    <name type="common">Spreading-leaved earth moss</name>
    <name type="synonym">Physcomitrella patens</name>
    <dbReference type="NCBI Taxonomy" id="3218"/>
    <lineage>
        <taxon>Eukaryota</taxon>
        <taxon>Viridiplantae</taxon>
        <taxon>Streptophyta</taxon>
        <taxon>Embryophyta</taxon>
        <taxon>Bryophyta</taxon>
        <taxon>Bryophytina</taxon>
        <taxon>Bryopsida</taxon>
        <taxon>Funariidae</taxon>
        <taxon>Funariales</taxon>
        <taxon>Funariaceae</taxon>
        <taxon>Physcomitrium</taxon>
    </lineage>
</organism>
<evidence type="ECO:0000256" key="1">
    <source>
        <dbReference type="ARBA" id="ARBA00023054"/>
    </source>
</evidence>